<feature type="compositionally biased region" description="Polar residues" evidence="1">
    <location>
        <begin position="222"/>
        <end position="238"/>
    </location>
</feature>
<dbReference type="EMBL" id="WIUZ02000001">
    <property type="protein sequence ID" value="KAF9792056.1"/>
    <property type="molecule type" value="Genomic_DNA"/>
</dbReference>
<sequence length="319" mass="35401">MLNYGKFYAWIECDAKLLPEYDVSVSGNKVTCWVPSQPGRDFTINWCDSGSGIDSQSFIGLDGIVLPGKYIYGHGQAKRSGVRTGDQTEKPFAFKQIDRNIDDIPLVGKESSIGSIILKIKLVRRIAGRVANSPLLVPRQVRGRRRVGDDCIGYGAERQVAPQHKATWRILPWDITNPHSHVTFVFRYRSVEWLTSEGIIPTPDAPVIPTPAQTPAIPPTPELSNSSTPANTTYTVPTPSDRGKKRARCEAGASNSNENSEPDTPIPGTSVQMPYPGQSFMWFNDSPFAFNHEKAQELQEQAQGQPAEPPTTNKRKRRR</sequence>
<reference evidence="2" key="1">
    <citation type="journal article" date="2020" name="Nat. Commun.">
        <title>Large-scale genome sequencing of mycorrhizal fungi provides insights into the early evolution of symbiotic traits.</title>
        <authorList>
            <person name="Miyauchi S."/>
            <person name="Kiss E."/>
            <person name="Kuo A."/>
            <person name="Drula E."/>
            <person name="Kohler A."/>
            <person name="Sanchez-Garcia M."/>
            <person name="Morin E."/>
            <person name="Andreopoulos B."/>
            <person name="Barry K.W."/>
            <person name="Bonito G."/>
            <person name="Buee M."/>
            <person name="Carver A."/>
            <person name="Chen C."/>
            <person name="Cichocki N."/>
            <person name="Clum A."/>
            <person name="Culley D."/>
            <person name="Crous P.W."/>
            <person name="Fauchery L."/>
            <person name="Girlanda M."/>
            <person name="Hayes R.D."/>
            <person name="Keri Z."/>
            <person name="LaButti K."/>
            <person name="Lipzen A."/>
            <person name="Lombard V."/>
            <person name="Magnuson J."/>
            <person name="Maillard F."/>
            <person name="Murat C."/>
            <person name="Nolan M."/>
            <person name="Ohm R.A."/>
            <person name="Pangilinan J."/>
            <person name="Pereira M.F."/>
            <person name="Perotto S."/>
            <person name="Peter M."/>
            <person name="Pfister S."/>
            <person name="Riley R."/>
            <person name="Sitrit Y."/>
            <person name="Stielow J.B."/>
            <person name="Szollosi G."/>
            <person name="Zifcakova L."/>
            <person name="Stursova M."/>
            <person name="Spatafora J.W."/>
            <person name="Tedersoo L."/>
            <person name="Vaario L.M."/>
            <person name="Yamada A."/>
            <person name="Yan M."/>
            <person name="Wang P."/>
            <person name="Xu J."/>
            <person name="Bruns T."/>
            <person name="Baldrian P."/>
            <person name="Vilgalys R."/>
            <person name="Dunand C."/>
            <person name="Henrissat B."/>
            <person name="Grigoriev I.V."/>
            <person name="Hibbett D."/>
            <person name="Nagy L.G."/>
            <person name="Martin F.M."/>
        </authorList>
    </citation>
    <scope>NUCLEOTIDE SEQUENCE</scope>
    <source>
        <strain evidence="2">UH-Tt-Lm1</strain>
    </source>
</reference>
<reference evidence="2" key="2">
    <citation type="submission" date="2020-11" db="EMBL/GenBank/DDBJ databases">
        <authorList>
            <consortium name="DOE Joint Genome Institute"/>
            <person name="Kuo A."/>
            <person name="Miyauchi S."/>
            <person name="Kiss E."/>
            <person name="Drula E."/>
            <person name="Kohler A."/>
            <person name="Sanchez-Garcia M."/>
            <person name="Andreopoulos B."/>
            <person name="Barry K.W."/>
            <person name="Bonito G."/>
            <person name="Buee M."/>
            <person name="Carver A."/>
            <person name="Chen C."/>
            <person name="Cichocki N."/>
            <person name="Clum A."/>
            <person name="Culley D."/>
            <person name="Crous P.W."/>
            <person name="Fauchery L."/>
            <person name="Girlanda M."/>
            <person name="Hayes R."/>
            <person name="Keri Z."/>
            <person name="Labutti K."/>
            <person name="Lipzen A."/>
            <person name="Lombard V."/>
            <person name="Magnuson J."/>
            <person name="Maillard F."/>
            <person name="Morin E."/>
            <person name="Murat C."/>
            <person name="Nolan M."/>
            <person name="Ohm R."/>
            <person name="Pangilinan J."/>
            <person name="Pereira M."/>
            <person name="Perotto S."/>
            <person name="Peter M."/>
            <person name="Riley R."/>
            <person name="Sitrit Y."/>
            <person name="Stielow B."/>
            <person name="Szollosi G."/>
            <person name="Zifcakova L."/>
            <person name="Stursova M."/>
            <person name="Spatafora J.W."/>
            <person name="Tedersoo L."/>
            <person name="Vaario L.-M."/>
            <person name="Yamada A."/>
            <person name="Yan M."/>
            <person name="Wang P."/>
            <person name="Xu J."/>
            <person name="Bruns T."/>
            <person name="Baldrian P."/>
            <person name="Vilgalys R."/>
            <person name="Henrissat B."/>
            <person name="Grigoriev I.V."/>
            <person name="Hibbett D."/>
            <person name="Nagy L.G."/>
            <person name="Martin F.M."/>
        </authorList>
    </citation>
    <scope>NUCLEOTIDE SEQUENCE</scope>
    <source>
        <strain evidence="2">UH-Tt-Lm1</strain>
    </source>
</reference>
<name>A0A9P6HSE0_9AGAM</name>
<evidence type="ECO:0000256" key="1">
    <source>
        <dbReference type="SAM" id="MobiDB-lite"/>
    </source>
</evidence>
<protein>
    <submittedName>
        <fullName evidence="2">Uncharacterized protein</fullName>
    </submittedName>
</protein>
<comment type="caution">
    <text evidence="2">The sequence shown here is derived from an EMBL/GenBank/DDBJ whole genome shotgun (WGS) entry which is preliminary data.</text>
</comment>
<accession>A0A9P6HSE0</accession>
<evidence type="ECO:0000313" key="3">
    <source>
        <dbReference type="Proteomes" id="UP000736335"/>
    </source>
</evidence>
<organism evidence="2 3">
    <name type="scientific">Thelephora terrestris</name>
    <dbReference type="NCBI Taxonomy" id="56493"/>
    <lineage>
        <taxon>Eukaryota</taxon>
        <taxon>Fungi</taxon>
        <taxon>Dikarya</taxon>
        <taxon>Basidiomycota</taxon>
        <taxon>Agaricomycotina</taxon>
        <taxon>Agaricomycetes</taxon>
        <taxon>Thelephorales</taxon>
        <taxon>Thelephoraceae</taxon>
        <taxon>Thelephora</taxon>
    </lineage>
</organism>
<dbReference type="Proteomes" id="UP000736335">
    <property type="component" value="Unassembled WGS sequence"/>
</dbReference>
<evidence type="ECO:0000313" key="2">
    <source>
        <dbReference type="EMBL" id="KAF9792056.1"/>
    </source>
</evidence>
<keyword evidence="3" id="KW-1185">Reference proteome</keyword>
<dbReference type="OrthoDB" id="3237202at2759"/>
<dbReference type="AlphaFoldDB" id="A0A9P6HSE0"/>
<gene>
    <name evidence="2" type="ORF">BJ322DRAFT_1026833</name>
</gene>
<feature type="region of interest" description="Disordered" evidence="1">
    <location>
        <begin position="202"/>
        <end position="319"/>
    </location>
</feature>
<proteinExistence type="predicted"/>